<evidence type="ECO:0000313" key="2">
    <source>
        <dbReference type="EMBL" id="AZS14604.1"/>
    </source>
</evidence>
<dbReference type="RefSeq" id="WP_126997420.1">
    <property type="nucleotide sequence ID" value="NZ_CP034346.1"/>
</dbReference>
<dbReference type="EMBL" id="CP034346">
    <property type="protein sequence ID" value="AZS14604.1"/>
    <property type="molecule type" value="Genomic_DNA"/>
</dbReference>
<dbReference type="KEGG" id="plut:EI981_09165"/>
<name>A0A3S9UWB9_9BACL</name>
<evidence type="ECO:0000313" key="3">
    <source>
        <dbReference type="Proteomes" id="UP000270678"/>
    </source>
</evidence>
<gene>
    <name evidence="2" type="ORF">EI981_09165</name>
</gene>
<protein>
    <recommendedName>
        <fullName evidence="4">Lipoprotein</fullName>
    </recommendedName>
</protein>
<dbReference type="AlphaFoldDB" id="A0A3S9UWB9"/>
<keyword evidence="3" id="KW-1185">Reference proteome</keyword>
<keyword evidence="1" id="KW-0732">Signal</keyword>
<feature type="chain" id="PRO_5038907567" description="Lipoprotein" evidence="1">
    <location>
        <begin position="23"/>
        <end position="278"/>
    </location>
</feature>
<proteinExistence type="predicted"/>
<evidence type="ECO:0008006" key="4">
    <source>
        <dbReference type="Google" id="ProtNLM"/>
    </source>
</evidence>
<accession>A0A3S9UWB9</accession>
<reference evidence="3" key="1">
    <citation type="submission" date="2018-12" db="EMBL/GenBank/DDBJ databases">
        <title>Complete genome sequence of Paenibacillus sp. MBLB1234.</title>
        <authorList>
            <person name="Nam Y.-D."/>
            <person name="Kang J."/>
            <person name="Chung W.-H."/>
            <person name="Park Y.S."/>
        </authorList>
    </citation>
    <scope>NUCLEOTIDE SEQUENCE [LARGE SCALE GENOMIC DNA]</scope>
    <source>
        <strain evidence="3">MBLB1234</strain>
    </source>
</reference>
<feature type="signal peptide" evidence="1">
    <location>
        <begin position="1"/>
        <end position="22"/>
    </location>
</feature>
<organism evidence="2 3">
    <name type="scientific">Paenibacillus lutimineralis</name>
    <dbReference type="NCBI Taxonomy" id="2707005"/>
    <lineage>
        <taxon>Bacteria</taxon>
        <taxon>Bacillati</taxon>
        <taxon>Bacillota</taxon>
        <taxon>Bacilli</taxon>
        <taxon>Bacillales</taxon>
        <taxon>Paenibacillaceae</taxon>
        <taxon>Paenibacillus</taxon>
    </lineage>
</organism>
<dbReference type="OrthoDB" id="2664142at2"/>
<dbReference type="Proteomes" id="UP000270678">
    <property type="component" value="Chromosome"/>
</dbReference>
<evidence type="ECO:0000256" key="1">
    <source>
        <dbReference type="SAM" id="SignalP"/>
    </source>
</evidence>
<sequence length="278" mass="31121">MRIRLSVMKLTVVFSLVLPVAACQIGETKTAGDWFDLTYAGLAGHEQLTFQGNAVLARGKQEKIEDSFAYVGELNDHHELNMRTVLPGGQGQKLQTTEVQTGQGLEAKLRWQGGAWMIASSNANAFTRGIARLNPLDQLEDIRRANKKNLSLEKGAARGTKVLRIELDPQEAKQQLKAKLDGEMEGIRTDWSSKKKQVSSKYSSEVETEMNNLWVNGNKQLEQMIEQADAKVVYYLTVNRKTGLPARLVSETRLSYPNPLGITEHEVLYTDNQFSKIK</sequence>